<accession>A0A4R0KUN9</accession>
<protein>
    <submittedName>
        <fullName evidence="2">Aminoglycoside phosphotransferase</fullName>
    </submittedName>
</protein>
<dbReference type="AlphaFoldDB" id="A0A4R0KUN9"/>
<dbReference type="InterPro" id="IPR011009">
    <property type="entry name" value="Kinase-like_dom_sf"/>
</dbReference>
<dbReference type="EMBL" id="SJKB01000002">
    <property type="protein sequence ID" value="TCC64309.1"/>
    <property type="molecule type" value="Genomic_DNA"/>
</dbReference>
<keyword evidence="2" id="KW-0808">Transferase</keyword>
<gene>
    <name evidence="2" type="ORF">E0H73_07815</name>
</gene>
<proteinExistence type="predicted"/>
<dbReference type="OrthoDB" id="236897at2"/>
<reference evidence="2 3" key="1">
    <citation type="submission" date="2019-02" db="EMBL/GenBank/DDBJ databases">
        <title>Kribbella capetownensis sp. nov. and Kribbella speibonae sp. nov., isolated from soil.</title>
        <authorList>
            <person name="Curtis S.M."/>
            <person name="Norton I."/>
            <person name="Everest G.J."/>
            <person name="Meyers P.R."/>
        </authorList>
    </citation>
    <scope>NUCLEOTIDE SEQUENCE [LARGE SCALE GENOMIC DNA]</scope>
    <source>
        <strain evidence="2 3">NRRL B-24813</strain>
    </source>
</reference>
<dbReference type="Proteomes" id="UP000291144">
    <property type="component" value="Unassembled WGS sequence"/>
</dbReference>
<dbReference type="GO" id="GO:0016740">
    <property type="term" value="F:transferase activity"/>
    <property type="evidence" value="ECO:0007669"/>
    <property type="project" value="UniProtKB-KW"/>
</dbReference>
<dbReference type="SUPFAM" id="SSF56112">
    <property type="entry name" value="Protein kinase-like (PK-like)"/>
    <property type="match status" value="1"/>
</dbReference>
<organism evidence="2 3">
    <name type="scientific">Kribbella pittospori</name>
    <dbReference type="NCBI Taxonomy" id="722689"/>
    <lineage>
        <taxon>Bacteria</taxon>
        <taxon>Bacillati</taxon>
        <taxon>Actinomycetota</taxon>
        <taxon>Actinomycetes</taxon>
        <taxon>Propionibacteriales</taxon>
        <taxon>Kribbellaceae</taxon>
        <taxon>Kribbella</taxon>
    </lineage>
</organism>
<name>A0A4R0KUN9_9ACTN</name>
<evidence type="ECO:0000313" key="2">
    <source>
        <dbReference type="EMBL" id="TCC64309.1"/>
    </source>
</evidence>
<evidence type="ECO:0000313" key="3">
    <source>
        <dbReference type="Proteomes" id="UP000291144"/>
    </source>
</evidence>
<comment type="caution">
    <text evidence="2">The sequence shown here is derived from an EMBL/GenBank/DDBJ whole genome shotgun (WGS) entry which is preliminary data.</text>
</comment>
<dbReference type="InterPro" id="IPR002575">
    <property type="entry name" value="Aminoglycoside_PTrfase"/>
</dbReference>
<feature type="domain" description="Aminoglycoside phosphotransferase" evidence="1">
    <location>
        <begin position="117"/>
        <end position="180"/>
    </location>
</feature>
<keyword evidence="3" id="KW-1185">Reference proteome</keyword>
<evidence type="ECO:0000259" key="1">
    <source>
        <dbReference type="Pfam" id="PF01636"/>
    </source>
</evidence>
<sequence>MAEVETPLLGGTANRGLVVRVRDTVRRPLRGNSSSIHALFEYLNDVGFEGAPTLLGIDEQGREVLSYVPGETVTPPYPAWSMTDAALDSVAALLRDYHQAVAGFRPDGYTWSEPVPPAYVEDIVSHNDPNLDNIVFRDGVAVALIDFDLAGPGSVLWDVATAIRLWGPLRPAADIHDARRGRTFARFRRFADSYGLSEADRLRLVEAAADNHVWCMDYVRRGAETGHPWFRQRWTTGEAALTQRTNHWFTAHADALHQALLA</sequence>
<dbReference type="Pfam" id="PF01636">
    <property type="entry name" value="APH"/>
    <property type="match status" value="1"/>
</dbReference>
<dbReference type="Gene3D" id="3.90.1200.10">
    <property type="match status" value="1"/>
</dbReference>
<dbReference type="RefSeq" id="WP_131352813.1">
    <property type="nucleotide sequence ID" value="NZ_SJKB01000002.1"/>
</dbReference>